<evidence type="ECO:0000313" key="2">
    <source>
        <dbReference type="Proteomes" id="UP000034086"/>
    </source>
</evidence>
<proteinExistence type="predicted"/>
<organism evidence="1 2">
    <name type="scientific">Candidatus Woesebacteria bacterium GW2011_GWE1_45_18</name>
    <dbReference type="NCBI Taxonomy" id="1618598"/>
    <lineage>
        <taxon>Bacteria</taxon>
        <taxon>Candidatus Woeseibacteriota</taxon>
    </lineage>
</organism>
<comment type="caution">
    <text evidence="1">The sequence shown here is derived from an EMBL/GenBank/DDBJ whole genome shotgun (WGS) entry which is preliminary data.</text>
</comment>
<name>A0A0G1LZ64_9BACT</name>
<gene>
    <name evidence="1" type="ORF">UX03_C0046G0004</name>
</gene>
<evidence type="ECO:0000313" key="1">
    <source>
        <dbReference type="EMBL" id="KKU01154.1"/>
    </source>
</evidence>
<dbReference type="AlphaFoldDB" id="A0A0G1LZ64"/>
<sequence length="55" mass="6498">MVVDDNFLNFRHGSLFPFCHHGKISGIKNDKKVVRSKVEFLKINLFDFLGERKKF</sequence>
<accession>A0A0G1LZ64</accession>
<reference evidence="1 2" key="1">
    <citation type="journal article" date="2015" name="Nature">
        <title>rRNA introns, odd ribosomes, and small enigmatic genomes across a large radiation of phyla.</title>
        <authorList>
            <person name="Brown C.T."/>
            <person name="Hug L.A."/>
            <person name="Thomas B.C."/>
            <person name="Sharon I."/>
            <person name="Castelle C.J."/>
            <person name="Singh A."/>
            <person name="Wilkins M.J."/>
            <person name="Williams K.H."/>
            <person name="Banfield J.F."/>
        </authorList>
    </citation>
    <scope>NUCLEOTIDE SEQUENCE [LARGE SCALE GENOMIC DNA]</scope>
</reference>
<dbReference type="EMBL" id="LCKQ01000046">
    <property type="protein sequence ID" value="KKU01154.1"/>
    <property type="molecule type" value="Genomic_DNA"/>
</dbReference>
<dbReference type="Proteomes" id="UP000034086">
    <property type="component" value="Unassembled WGS sequence"/>
</dbReference>
<protein>
    <submittedName>
        <fullName evidence="1">Uncharacterized protein</fullName>
    </submittedName>
</protein>